<proteinExistence type="predicted"/>
<gene>
    <name evidence="1" type="ORF">YA0852_01235</name>
</gene>
<dbReference type="EMBL" id="JAEILG010000003">
    <property type="protein sequence ID" value="MBI6562742.1"/>
    <property type="molecule type" value="Genomic_DNA"/>
</dbReference>
<comment type="caution">
    <text evidence="1">The sequence shown here is derived from an EMBL/GenBank/DDBJ whole genome shotgun (WGS) entry which is preliminary data.</text>
</comment>
<protein>
    <submittedName>
        <fullName evidence="1">Uncharacterized protein</fullName>
    </submittedName>
</protein>
<dbReference type="Proteomes" id="UP000648914">
    <property type="component" value="Unassembled WGS sequence"/>
</dbReference>
<dbReference type="RefSeq" id="WP_198720215.1">
    <property type="nucleotide sequence ID" value="NZ_JAEIKU010000069.1"/>
</dbReference>
<organism evidence="1 2">
    <name type="scientific">Pseudomonas synxantha</name>
    <dbReference type="NCBI Taxonomy" id="47883"/>
    <lineage>
        <taxon>Bacteria</taxon>
        <taxon>Pseudomonadati</taxon>
        <taxon>Pseudomonadota</taxon>
        <taxon>Gammaproteobacteria</taxon>
        <taxon>Pseudomonadales</taxon>
        <taxon>Pseudomonadaceae</taxon>
        <taxon>Pseudomonas</taxon>
    </lineage>
</organism>
<evidence type="ECO:0000313" key="2">
    <source>
        <dbReference type="Proteomes" id="UP000648914"/>
    </source>
</evidence>
<sequence>MSHSGSMRANNYYSIDRYEAFQVGNTNESSGWCCVVYKSWGAPDLIGLDGSFNFNTDAQVTELHFTARGVKFELEAPYKDGEPDFSEWKGKRIRPDNSRGEAYFKGEYARSYVQSWDGSVELKLGPK</sequence>
<reference evidence="1 2" key="1">
    <citation type="submission" date="2020-12" db="EMBL/GenBank/DDBJ databases">
        <title>Comparative genomic insights into the epidemiology and virulence of plant pathogenic Pseudomonads from Turkey.</title>
        <authorList>
            <person name="Dillon M."/>
            <person name="Ruiz-Bedoya T."/>
            <person name="Bendalovic-Torma C."/>
            <person name="Guttman K.M."/>
            <person name="Kwak H."/>
            <person name="Middleton M.A."/>
            <person name="Wang P.W."/>
            <person name="Horuz S."/>
            <person name="Aysan Y."/>
            <person name="Guttman D.S."/>
        </authorList>
    </citation>
    <scope>NUCLEOTIDE SEQUENCE [LARGE SCALE GENOMIC DNA]</scope>
    <source>
        <strain evidence="1 2">S5_IA_2b</strain>
    </source>
</reference>
<name>A0ABS0UEI4_9PSED</name>
<accession>A0ABS0UEI4</accession>
<evidence type="ECO:0000313" key="1">
    <source>
        <dbReference type="EMBL" id="MBI6562742.1"/>
    </source>
</evidence>
<keyword evidence="2" id="KW-1185">Reference proteome</keyword>